<dbReference type="PIRSF" id="PIRSF000124">
    <property type="entry name" value="UDPglc_GDPman_dh"/>
    <property type="match status" value="1"/>
</dbReference>
<dbReference type="InterPro" id="IPR017476">
    <property type="entry name" value="UDP-Glc/GDP-Man"/>
</dbReference>
<dbReference type="GO" id="GO:0016628">
    <property type="term" value="F:oxidoreductase activity, acting on the CH-CH group of donors, NAD or NADP as acceptor"/>
    <property type="evidence" value="ECO:0007669"/>
    <property type="project" value="InterPro"/>
</dbReference>
<organism evidence="3 4">
    <name type="scientific">Tectimicrobiota bacterium</name>
    <dbReference type="NCBI Taxonomy" id="2528274"/>
    <lineage>
        <taxon>Bacteria</taxon>
        <taxon>Pseudomonadati</taxon>
        <taxon>Nitrospinota/Tectimicrobiota group</taxon>
        <taxon>Candidatus Tectimicrobiota</taxon>
    </lineage>
</organism>
<gene>
    <name evidence="3" type="ORF">HY730_08845</name>
</gene>
<evidence type="ECO:0000313" key="3">
    <source>
        <dbReference type="EMBL" id="MBI4596466.1"/>
    </source>
</evidence>
<dbReference type="Gene3D" id="3.40.50.720">
    <property type="entry name" value="NAD(P)-binding Rossmann-like Domain"/>
    <property type="match status" value="1"/>
</dbReference>
<protein>
    <recommendedName>
        <fullName evidence="1">UDP-glucose 6-dehydrogenase</fullName>
    </recommendedName>
</protein>
<dbReference type="EMBL" id="JACQWF010000386">
    <property type="protein sequence ID" value="MBI4596466.1"/>
    <property type="molecule type" value="Genomic_DNA"/>
</dbReference>
<dbReference type="InterPro" id="IPR001732">
    <property type="entry name" value="UDP-Glc/GDP-Man_DH_N"/>
</dbReference>
<dbReference type="InterPro" id="IPR036291">
    <property type="entry name" value="NAD(P)-bd_dom_sf"/>
</dbReference>
<dbReference type="AlphaFoldDB" id="A0A933GM61"/>
<dbReference type="PIRSF" id="PIRSF500136">
    <property type="entry name" value="UDP_ManNAc_DH"/>
    <property type="match status" value="1"/>
</dbReference>
<dbReference type="Proteomes" id="UP000772181">
    <property type="component" value="Unassembled WGS sequence"/>
</dbReference>
<comment type="caution">
    <text evidence="3">The sequence shown here is derived from an EMBL/GenBank/DDBJ whole genome shotgun (WGS) entry which is preliminary data.</text>
</comment>
<name>A0A933GM61_UNCTE</name>
<dbReference type="GO" id="GO:0051287">
    <property type="term" value="F:NAD binding"/>
    <property type="evidence" value="ECO:0007669"/>
    <property type="project" value="InterPro"/>
</dbReference>
<sequence>MKIAVVGAGYVGLITGVGFAKLGHELSIVDIDESRVRLINKAKPPFFEEGLEALLREYAGTRIRATTDISEAIENTDIIFICVQTYCDENGCIDLTHIREASRNIGEACERARMSPLVVVKSTVIPGTTENVVYPALLEASAIGNNNGMRVAFNP</sequence>
<evidence type="ECO:0000259" key="2">
    <source>
        <dbReference type="Pfam" id="PF03721"/>
    </source>
</evidence>
<evidence type="ECO:0000256" key="1">
    <source>
        <dbReference type="ARBA" id="ARBA00015132"/>
    </source>
</evidence>
<dbReference type="GO" id="GO:0016616">
    <property type="term" value="F:oxidoreductase activity, acting on the CH-OH group of donors, NAD or NADP as acceptor"/>
    <property type="evidence" value="ECO:0007669"/>
    <property type="project" value="InterPro"/>
</dbReference>
<feature type="domain" description="UDP-glucose/GDP-mannose dehydrogenase N-terminal" evidence="2">
    <location>
        <begin position="1"/>
        <end position="155"/>
    </location>
</feature>
<reference evidence="3" key="1">
    <citation type="submission" date="2020-07" db="EMBL/GenBank/DDBJ databases">
        <title>Huge and variable diversity of episymbiotic CPR bacteria and DPANN archaea in groundwater ecosystems.</title>
        <authorList>
            <person name="He C.Y."/>
            <person name="Keren R."/>
            <person name="Whittaker M."/>
            <person name="Farag I.F."/>
            <person name="Doudna J."/>
            <person name="Cate J.H.D."/>
            <person name="Banfield J.F."/>
        </authorList>
    </citation>
    <scope>NUCLEOTIDE SEQUENCE</scope>
    <source>
        <strain evidence="3">NC_groundwater_1482_Ag_S-0.65um_47_24</strain>
    </source>
</reference>
<accession>A0A933GM61</accession>
<dbReference type="SUPFAM" id="SSF51735">
    <property type="entry name" value="NAD(P)-binding Rossmann-fold domains"/>
    <property type="match status" value="1"/>
</dbReference>
<dbReference type="InterPro" id="IPR028359">
    <property type="entry name" value="UDP_ManNAc/GlcNAc_DH"/>
</dbReference>
<dbReference type="PANTHER" id="PTHR43750">
    <property type="entry name" value="UDP-GLUCOSE 6-DEHYDROGENASE TUAD"/>
    <property type="match status" value="1"/>
</dbReference>
<proteinExistence type="predicted"/>
<dbReference type="GO" id="GO:0000271">
    <property type="term" value="P:polysaccharide biosynthetic process"/>
    <property type="evidence" value="ECO:0007669"/>
    <property type="project" value="InterPro"/>
</dbReference>
<feature type="non-terminal residue" evidence="3">
    <location>
        <position position="155"/>
    </location>
</feature>
<evidence type="ECO:0000313" key="4">
    <source>
        <dbReference type="Proteomes" id="UP000772181"/>
    </source>
</evidence>
<dbReference type="Pfam" id="PF03721">
    <property type="entry name" value="UDPG_MGDP_dh_N"/>
    <property type="match status" value="1"/>
</dbReference>
<dbReference type="PANTHER" id="PTHR43750:SF3">
    <property type="entry name" value="UDP-GLUCOSE 6-DEHYDROGENASE TUAD"/>
    <property type="match status" value="1"/>
</dbReference>